<organism evidence="17 19">
    <name type="scientific">Neodiprion lecontei</name>
    <name type="common">Redheaded pine sawfly</name>
    <dbReference type="NCBI Taxonomy" id="441921"/>
    <lineage>
        <taxon>Eukaryota</taxon>
        <taxon>Metazoa</taxon>
        <taxon>Ecdysozoa</taxon>
        <taxon>Arthropoda</taxon>
        <taxon>Hexapoda</taxon>
        <taxon>Insecta</taxon>
        <taxon>Pterygota</taxon>
        <taxon>Neoptera</taxon>
        <taxon>Endopterygota</taxon>
        <taxon>Hymenoptera</taxon>
        <taxon>Tenthredinoidea</taxon>
        <taxon>Diprionidae</taxon>
        <taxon>Diprioninae</taxon>
        <taxon>Neodiprion</taxon>
    </lineage>
</organism>
<dbReference type="PROSITE" id="PS51384">
    <property type="entry name" value="FAD_FR"/>
    <property type="match status" value="1"/>
</dbReference>
<dbReference type="Gene3D" id="2.40.30.10">
    <property type="entry name" value="Translation factors"/>
    <property type="match status" value="1"/>
</dbReference>
<dbReference type="SUPFAM" id="SSF63380">
    <property type="entry name" value="Riboflavin synthase domain-like"/>
    <property type="match status" value="1"/>
</dbReference>
<reference evidence="18 19" key="1">
    <citation type="submission" date="2025-05" db="UniProtKB">
        <authorList>
            <consortium name="RefSeq"/>
        </authorList>
    </citation>
    <scope>IDENTIFICATION</scope>
    <source>
        <tissue evidence="18 19">Thorax and Abdomen</tissue>
    </source>
</reference>
<evidence type="ECO:0000256" key="3">
    <source>
        <dbReference type="ARBA" id="ARBA00022339"/>
    </source>
</evidence>
<sequence>METNEVENAEKVRSEITNSNSSADAVKPPKDAKGAKIVEEKLMKVNVQLKPPISPTSLLAQNIALLPTGVAKVKQSQPANSVPKMNSSNSGSSSASATGNPRNKTALAPGHSLMDWIRLGASGVDLTGVNGVPQNVTLSELARHNQPNDAWIAIRGIVYNVTRYIDFHPGGMPELMKGVGKDATKLFDDVHAWVNYQSILQKCIVGRLNRFAGETSAPPVKIVSPSSTSSGLLSRCIKQRSTSETTTPHPKMDWIQTSNTITLFYYSLRDHPAAGYQLMQITDSKYHFKFCFEKDFIIHDIKLSGAVNWPPKWKRNFESMKMEITYTKKEPGLWKTYGTYKTVRERNAKQRTYREYEVVSNTPLCKLVHLIVLRTKEYLEIVPIGRHVEAKLQIMGTDVSRMYTPVPPYLHPEDVAPNYDSDCICLMVKRYADGALTPTMTALKSGETLMLSNCLGTFTVENFQQFTIFHMLAAGTGLTAMLSIIQWALGRRNVSRINVLNFNKNEDSIFYSRQLDKVLSSEPRFTVTHILSHPEDSWTGRRGETSTNLLQELFGPSSQACVFSCGPKPFMQSTKKILTDLGWNSSQLHEFDD</sequence>
<evidence type="ECO:0000256" key="11">
    <source>
        <dbReference type="ARBA" id="ARBA00047682"/>
    </source>
</evidence>
<dbReference type="EC" id="1.6.2.2" evidence="2"/>
<evidence type="ECO:0000256" key="2">
    <source>
        <dbReference type="ARBA" id="ARBA00012011"/>
    </source>
</evidence>
<gene>
    <name evidence="18 19" type="primary">LOC107223591</name>
</gene>
<dbReference type="InterPro" id="IPR039261">
    <property type="entry name" value="FNR_nucleotide-bd"/>
</dbReference>
<dbReference type="SMART" id="SM01117">
    <property type="entry name" value="Cyt-b5"/>
    <property type="match status" value="1"/>
</dbReference>
<keyword evidence="5" id="KW-0479">Metal-binding</keyword>
<keyword evidence="6" id="KW-0560">Oxidoreductase</keyword>
<evidence type="ECO:0000256" key="1">
    <source>
        <dbReference type="ARBA" id="ARBA00006105"/>
    </source>
</evidence>
<dbReference type="PANTHER" id="PTHR46237:SF1">
    <property type="entry name" value="CYTOCHROME B5 REDUCTASE 4"/>
    <property type="match status" value="1"/>
</dbReference>
<dbReference type="Gene3D" id="3.10.120.10">
    <property type="entry name" value="Cytochrome b5-like heme/steroid binding domain"/>
    <property type="match status" value="1"/>
</dbReference>
<keyword evidence="13" id="KW-1133">Transmembrane helix</keyword>
<keyword evidence="13" id="KW-0472">Membrane</keyword>
<dbReference type="PANTHER" id="PTHR46237">
    <property type="entry name" value="CYTOCHROME B5 REDUCTASE 4 FAMILY MEMBER"/>
    <property type="match status" value="1"/>
</dbReference>
<evidence type="ECO:0000256" key="12">
    <source>
        <dbReference type="SAM" id="MobiDB-lite"/>
    </source>
</evidence>
<evidence type="ECO:0000256" key="13">
    <source>
        <dbReference type="SAM" id="Phobius"/>
    </source>
</evidence>
<evidence type="ECO:0000256" key="8">
    <source>
        <dbReference type="ARBA" id="ARBA00023027"/>
    </source>
</evidence>
<evidence type="ECO:0000256" key="7">
    <source>
        <dbReference type="ARBA" id="ARBA00023004"/>
    </source>
</evidence>
<dbReference type="InterPro" id="IPR051872">
    <property type="entry name" value="Cytochrome_b5/Flavoprotein_Rdt"/>
</dbReference>
<evidence type="ECO:0000313" key="18">
    <source>
        <dbReference type="RefSeq" id="XP_046602513.1"/>
    </source>
</evidence>
<name>A0ABM3GQJ6_NEOLC</name>
<feature type="transmembrane region" description="Helical" evidence="13">
    <location>
        <begin position="468"/>
        <end position="489"/>
    </location>
</feature>
<evidence type="ECO:0000256" key="10">
    <source>
        <dbReference type="ARBA" id="ARBA00031842"/>
    </source>
</evidence>
<feature type="region of interest" description="Disordered" evidence="12">
    <location>
        <begin position="76"/>
        <end position="107"/>
    </location>
</feature>
<dbReference type="Pfam" id="PF00173">
    <property type="entry name" value="Cyt-b5"/>
    <property type="match status" value="1"/>
</dbReference>
<dbReference type="Gene3D" id="3.40.50.80">
    <property type="entry name" value="Nucleotide-binding domain of ferredoxin-NADP reductase (FNR) module"/>
    <property type="match status" value="1"/>
</dbReference>
<dbReference type="InterPro" id="IPR001433">
    <property type="entry name" value="OxRdtase_FAD/NAD-bd"/>
</dbReference>
<dbReference type="InterPro" id="IPR008333">
    <property type="entry name" value="Cbr1-like_FAD-bd_dom"/>
</dbReference>
<protein>
    <recommendedName>
        <fullName evidence="3">Cytochrome b5 reductase 4</fullName>
        <ecNumber evidence="2">1.6.2.2</ecNumber>
    </recommendedName>
    <alternativeName>
        <fullName evidence="10">Flavohemoprotein b5/b5R</fullName>
    </alternativeName>
    <alternativeName>
        <fullName evidence="9">cb5/cb5R</fullName>
    </alternativeName>
</protein>
<evidence type="ECO:0000313" key="17">
    <source>
        <dbReference type="Proteomes" id="UP000829291"/>
    </source>
</evidence>
<evidence type="ECO:0000313" key="19">
    <source>
        <dbReference type="RefSeq" id="XP_046602514.1"/>
    </source>
</evidence>
<evidence type="ECO:0000259" key="14">
    <source>
        <dbReference type="PROSITE" id="PS50255"/>
    </source>
</evidence>
<dbReference type="RefSeq" id="XP_046602513.1">
    <property type="nucleotide sequence ID" value="XM_046746557.1"/>
</dbReference>
<evidence type="ECO:0000256" key="4">
    <source>
        <dbReference type="ARBA" id="ARBA00022617"/>
    </source>
</evidence>
<dbReference type="InterPro" id="IPR007052">
    <property type="entry name" value="CS_dom"/>
</dbReference>
<feature type="compositionally biased region" description="Polar residues" evidence="12">
    <location>
        <begin position="76"/>
        <end position="85"/>
    </location>
</feature>
<evidence type="ECO:0000259" key="15">
    <source>
        <dbReference type="PROSITE" id="PS51203"/>
    </source>
</evidence>
<comment type="catalytic activity">
    <reaction evidence="11">
        <text>2 Fe(III)-[cytochrome b5] + NADH = 2 Fe(II)-[cytochrome b5] + NAD(+) + H(+)</text>
        <dbReference type="Rhea" id="RHEA:46680"/>
        <dbReference type="Rhea" id="RHEA-COMP:10438"/>
        <dbReference type="Rhea" id="RHEA-COMP:10439"/>
        <dbReference type="ChEBI" id="CHEBI:15378"/>
        <dbReference type="ChEBI" id="CHEBI:29033"/>
        <dbReference type="ChEBI" id="CHEBI:29034"/>
        <dbReference type="ChEBI" id="CHEBI:57540"/>
        <dbReference type="ChEBI" id="CHEBI:57945"/>
        <dbReference type="EC" id="1.6.2.2"/>
    </reaction>
</comment>
<dbReference type="SUPFAM" id="SSF52343">
    <property type="entry name" value="Ferredoxin reductase-like, C-terminal NADP-linked domain"/>
    <property type="match status" value="1"/>
</dbReference>
<keyword evidence="7" id="KW-0408">Iron</keyword>
<dbReference type="SUPFAM" id="SSF55856">
    <property type="entry name" value="Cytochrome b5-like heme/steroid binding domain"/>
    <property type="match status" value="1"/>
</dbReference>
<evidence type="ECO:0000256" key="5">
    <source>
        <dbReference type="ARBA" id="ARBA00022723"/>
    </source>
</evidence>
<keyword evidence="13" id="KW-0812">Transmembrane</keyword>
<evidence type="ECO:0000259" key="16">
    <source>
        <dbReference type="PROSITE" id="PS51384"/>
    </source>
</evidence>
<feature type="domain" description="Cytochrome b5 heme-binding" evidence="14">
    <location>
        <begin position="133"/>
        <end position="209"/>
    </location>
</feature>
<keyword evidence="8" id="KW-0520">NAD</keyword>
<feature type="domain" description="CS" evidence="15">
    <location>
        <begin position="247"/>
        <end position="338"/>
    </location>
</feature>
<dbReference type="Pfam" id="PF00175">
    <property type="entry name" value="NAD_binding_1"/>
    <property type="match status" value="1"/>
</dbReference>
<dbReference type="RefSeq" id="XP_046602514.1">
    <property type="nucleotide sequence ID" value="XM_046746558.1"/>
</dbReference>
<accession>A0ABM3GQJ6</accession>
<dbReference type="Proteomes" id="UP000829291">
    <property type="component" value="Chromosome 1"/>
</dbReference>
<dbReference type="GeneID" id="107223591"/>
<keyword evidence="17" id="KW-1185">Reference proteome</keyword>
<dbReference type="CDD" id="cd06183">
    <property type="entry name" value="cyt_b5_reduct_like"/>
    <property type="match status" value="1"/>
</dbReference>
<feature type="domain" description="FAD-binding FR-type" evidence="16">
    <location>
        <begin position="351"/>
        <end position="461"/>
    </location>
</feature>
<evidence type="ECO:0000256" key="6">
    <source>
        <dbReference type="ARBA" id="ARBA00023002"/>
    </source>
</evidence>
<dbReference type="PRINTS" id="PR00406">
    <property type="entry name" value="CYTB5RDTASE"/>
</dbReference>
<dbReference type="InterPro" id="IPR017927">
    <property type="entry name" value="FAD-bd_FR_type"/>
</dbReference>
<dbReference type="InterPro" id="IPR001199">
    <property type="entry name" value="Cyt_B5-like_heme/steroid-bd"/>
</dbReference>
<dbReference type="InterPro" id="IPR036400">
    <property type="entry name" value="Cyt_B5-like_heme/steroid_sf"/>
</dbReference>
<dbReference type="PROSITE" id="PS00191">
    <property type="entry name" value="CYTOCHROME_B5_1"/>
    <property type="match status" value="1"/>
</dbReference>
<dbReference type="InterPro" id="IPR017938">
    <property type="entry name" value="Riboflavin_synthase-like_b-brl"/>
</dbReference>
<dbReference type="PROSITE" id="PS50255">
    <property type="entry name" value="CYTOCHROME_B5_2"/>
    <property type="match status" value="1"/>
</dbReference>
<keyword evidence="4" id="KW-0349">Heme</keyword>
<dbReference type="InterPro" id="IPR018506">
    <property type="entry name" value="Cyt_B5_heme-BS"/>
</dbReference>
<dbReference type="InterPro" id="IPR008978">
    <property type="entry name" value="HSP20-like_chaperone"/>
</dbReference>
<evidence type="ECO:0000256" key="9">
    <source>
        <dbReference type="ARBA" id="ARBA00030883"/>
    </source>
</evidence>
<comment type="similarity">
    <text evidence="1">Belongs to the flavoprotein pyridine nucleotide cytochrome reductase family.</text>
</comment>
<feature type="region of interest" description="Disordered" evidence="12">
    <location>
        <begin position="1"/>
        <end position="32"/>
    </location>
</feature>
<dbReference type="PROSITE" id="PS51203">
    <property type="entry name" value="CS"/>
    <property type="match status" value="1"/>
</dbReference>
<feature type="compositionally biased region" description="Low complexity" evidence="12">
    <location>
        <begin position="86"/>
        <end position="100"/>
    </location>
</feature>
<dbReference type="SUPFAM" id="SSF49764">
    <property type="entry name" value="HSP20-like chaperones"/>
    <property type="match status" value="1"/>
</dbReference>
<dbReference type="Pfam" id="PF00970">
    <property type="entry name" value="FAD_binding_6"/>
    <property type="match status" value="1"/>
</dbReference>
<proteinExistence type="inferred from homology"/>